<protein>
    <submittedName>
        <fullName evidence="3">Glucose-methanol-choline oxidoreductase</fullName>
    </submittedName>
</protein>
<comment type="caution">
    <text evidence="3">The sequence shown here is derived from an EMBL/GenBank/DDBJ whole genome shotgun (WGS) entry which is preliminary data.</text>
</comment>
<dbReference type="Pfam" id="PF05199">
    <property type="entry name" value="GMC_oxred_C"/>
    <property type="match status" value="1"/>
</dbReference>
<dbReference type="InterPro" id="IPR007867">
    <property type="entry name" value="GMC_OxRtase_C"/>
</dbReference>
<reference evidence="3 4" key="1">
    <citation type="journal article" date="2018" name="New Phytol.">
        <title>Phylogenomics of Endogonaceae and evolution of mycorrhizas within Mucoromycota.</title>
        <authorList>
            <person name="Chang Y."/>
            <person name="Desiro A."/>
            <person name="Na H."/>
            <person name="Sandor L."/>
            <person name="Lipzen A."/>
            <person name="Clum A."/>
            <person name="Barry K."/>
            <person name="Grigoriev I.V."/>
            <person name="Martin F.M."/>
            <person name="Stajich J.E."/>
            <person name="Smith M.E."/>
            <person name="Bonito G."/>
            <person name="Spatafora J.W."/>
        </authorList>
    </citation>
    <scope>NUCLEOTIDE SEQUENCE [LARGE SCALE GENOMIC DNA]</scope>
    <source>
        <strain evidence="3 4">AD002</strain>
    </source>
</reference>
<dbReference type="SUPFAM" id="SSF51905">
    <property type="entry name" value="FAD/NAD(P)-binding domain"/>
    <property type="match status" value="1"/>
</dbReference>
<sequence length="87" mass="9519">MTDEDVTKAVNSTIDTMYHLVGTCKMGQDDENTVVDTRFKVKGVRGLRVVDASVFPKVPAGHPAAAVFAVAERAADLIHEDRRDKSF</sequence>
<dbReference type="PANTHER" id="PTHR11552:SF147">
    <property type="entry name" value="CHOLINE DEHYDROGENASE, MITOCHONDRIAL"/>
    <property type="match status" value="1"/>
</dbReference>
<evidence type="ECO:0000259" key="2">
    <source>
        <dbReference type="Pfam" id="PF05199"/>
    </source>
</evidence>
<evidence type="ECO:0000313" key="3">
    <source>
        <dbReference type="EMBL" id="RUS33455.1"/>
    </source>
</evidence>
<dbReference type="GO" id="GO:0050660">
    <property type="term" value="F:flavin adenine dinucleotide binding"/>
    <property type="evidence" value="ECO:0007669"/>
    <property type="project" value="InterPro"/>
</dbReference>
<keyword evidence="4" id="KW-1185">Reference proteome</keyword>
<feature type="domain" description="Glucose-methanol-choline oxidoreductase C-terminal" evidence="2">
    <location>
        <begin position="2"/>
        <end position="71"/>
    </location>
</feature>
<evidence type="ECO:0000256" key="1">
    <source>
        <dbReference type="ARBA" id="ARBA00010790"/>
    </source>
</evidence>
<accession>A0A433QUP2</accession>
<dbReference type="AlphaFoldDB" id="A0A433QUP2"/>
<organism evidence="3 4">
    <name type="scientific">Jimgerdemannia flammicorona</name>
    <dbReference type="NCBI Taxonomy" id="994334"/>
    <lineage>
        <taxon>Eukaryota</taxon>
        <taxon>Fungi</taxon>
        <taxon>Fungi incertae sedis</taxon>
        <taxon>Mucoromycota</taxon>
        <taxon>Mucoromycotina</taxon>
        <taxon>Endogonomycetes</taxon>
        <taxon>Endogonales</taxon>
        <taxon>Endogonaceae</taxon>
        <taxon>Jimgerdemannia</taxon>
    </lineage>
</organism>
<dbReference type="InterPro" id="IPR036188">
    <property type="entry name" value="FAD/NAD-bd_sf"/>
</dbReference>
<dbReference type="Gene3D" id="3.50.50.60">
    <property type="entry name" value="FAD/NAD(P)-binding domain"/>
    <property type="match status" value="1"/>
</dbReference>
<dbReference type="Proteomes" id="UP000274822">
    <property type="component" value="Unassembled WGS sequence"/>
</dbReference>
<dbReference type="EMBL" id="RBNJ01001186">
    <property type="protein sequence ID" value="RUS33455.1"/>
    <property type="molecule type" value="Genomic_DNA"/>
</dbReference>
<gene>
    <name evidence="3" type="ORF">BC938DRAFT_471566</name>
</gene>
<dbReference type="PANTHER" id="PTHR11552">
    <property type="entry name" value="GLUCOSE-METHANOL-CHOLINE GMC OXIDOREDUCTASE"/>
    <property type="match status" value="1"/>
</dbReference>
<dbReference type="GO" id="GO:0016614">
    <property type="term" value="F:oxidoreductase activity, acting on CH-OH group of donors"/>
    <property type="evidence" value="ECO:0007669"/>
    <property type="project" value="InterPro"/>
</dbReference>
<evidence type="ECO:0000313" key="4">
    <source>
        <dbReference type="Proteomes" id="UP000274822"/>
    </source>
</evidence>
<comment type="similarity">
    <text evidence="1">Belongs to the GMC oxidoreductase family.</text>
</comment>
<dbReference type="InterPro" id="IPR012132">
    <property type="entry name" value="GMC_OxRdtase"/>
</dbReference>
<name>A0A433QUP2_9FUNG</name>
<proteinExistence type="inferred from homology"/>